<evidence type="ECO:0000256" key="9">
    <source>
        <dbReference type="ARBA" id="ARBA00022840"/>
    </source>
</evidence>
<dbReference type="InterPro" id="IPR005467">
    <property type="entry name" value="His_kinase_dom"/>
</dbReference>
<evidence type="ECO:0000256" key="5">
    <source>
        <dbReference type="ARBA" id="ARBA00022679"/>
    </source>
</evidence>
<evidence type="ECO:0000256" key="3">
    <source>
        <dbReference type="ARBA" id="ARBA00012438"/>
    </source>
</evidence>
<accession>A0ABY6F512</accession>
<keyword evidence="7" id="KW-0547">Nucleotide-binding</keyword>
<protein>
    <recommendedName>
        <fullName evidence="3">histidine kinase</fullName>
        <ecNumber evidence="3">2.7.13.3</ecNumber>
    </recommendedName>
</protein>
<feature type="domain" description="Histidine kinase" evidence="14">
    <location>
        <begin position="231"/>
        <end position="451"/>
    </location>
</feature>
<dbReference type="CDD" id="cd00082">
    <property type="entry name" value="HisKA"/>
    <property type="match status" value="1"/>
</dbReference>
<keyword evidence="6 13" id="KW-0812">Transmembrane</keyword>
<dbReference type="InterPro" id="IPR003661">
    <property type="entry name" value="HisK_dim/P_dom"/>
</dbReference>
<dbReference type="Gene3D" id="1.10.287.130">
    <property type="match status" value="1"/>
</dbReference>
<dbReference type="InterPro" id="IPR036890">
    <property type="entry name" value="HATPase_C_sf"/>
</dbReference>
<reference evidence="15" key="1">
    <citation type="submission" date="2021-12" db="EMBL/GenBank/DDBJ databases">
        <title>taxonomy of Moraxella sp. ZY201224.</title>
        <authorList>
            <person name="Li F."/>
        </authorList>
    </citation>
    <scope>NUCLEOTIDE SEQUENCE</scope>
    <source>
        <strain evidence="15">ZY201224</strain>
    </source>
</reference>
<dbReference type="PANTHER" id="PTHR45436">
    <property type="entry name" value="SENSOR HISTIDINE KINASE YKOH"/>
    <property type="match status" value="1"/>
</dbReference>
<keyword evidence="12 13" id="KW-0472">Membrane</keyword>
<evidence type="ECO:0000313" key="15">
    <source>
        <dbReference type="EMBL" id="UXZ04985.1"/>
    </source>
</evidence>
<evidence type="ECO:0000256" key="7">
    <source>
        <dbReference type="ARBA" id="ARBA00022741"/>
    </source>
</evidence>
<evidence type="ECO:0000313" key="16">
    <source>
        <dbReference type="Proteomes" id="UP001063782"/>
    </source>
</evidence>
<dbReference type="RefSeq" id="WP_263076486.1">
    <property type="nucleotide sequence ID" value="NZ_CP089977.1"/>
</dbReference>
<dbReference type="Pfam" id="PF00512">
    <property type="entry name" value="HisKA"/>
    <property type="match status" value="1"/>
</dbReference>
<evidence type="ECO:0000256" key="4">
    <source>
        <dbReference type="ARBA" id="ARBA00022553"/>
    </source>
</evidence>
<keyword evidence="11" id="KW-0902">Two-component regulatory system</keyword>
<dbReference type="EMBL" id="CP089977">
    <property type="protein sequence ID" value="UXZ04985.1"/>
    <property type="molecule type" value="Genomic_DNA"/>
</dbReference>
<dbReference type="EC" id="2.7.13.3" evidence="3"/>
<evidence type="ECO:0000256" key="10">
    <source>
        <dbReference type="ARBA" id="ARBA00022989"/>
    </source>
</evidence>
<keyword evidence="9 15" id="KW-0067">ATP-binding</keyword>
<sequence length="453" mass="51185">MRSISIQKQLLKNTTTTSIILAVLGFLAVGGTVIYHHSQVFDELLAGNANALLGKSDVYPDIEYSLQHLNDEMDIEYQVINQNGQILNQTLYAPSTPYLQEFNDQSYYNIWQNGQWLRVYTAYNHNLNRYVQIAQPWRQRFDFALPVIANYMAFVAAVLLVLALSNFWVIRKTLRPLKALQDEVASRHLQDLSSIQPTIIISETRPLLDAINQLFERLIIAKESQERFTADASHELRTPLAAVDMKLQLMGRKFADQPDLVGMLTDARLDVKRSTQLVESLLTLARLDNEQVSQKQTILVQELPKLLQGVIDEFADKFSENHSRFMTDWERCLGDYRALCVHTDLLLVAIRNLLDNALKYGGHQTRICLQILTDGQGVRVGVLDDGVGVSAKMQHKLTERFFRVLGTNRQGSGLGLSIVAKIAQYHHGQVQIGQGLDGTGLGVFISLPFTLHR</sequence>
<dbReference type="SUPFAM" id="SSF55874">
    <property type="entry name" value="ATPase domain of HSP90 chaperone/DNA topoisomerase II/histidine kinase"/>
    <property type="match status" value="1"/>
</dbReference>
<feature type="transmembrane region" description="Helical" evidence="13">
    <location>
        <begin position="148"/>
        <end position="170"/>
    </location>
</feature>
<comment type="catalytic activity">
    <reaction evidence="1">
        <text>ATP + protein L-histidine = ADP + protein N-phospho-L-histidine.</text>
        <dbReference type="EC" id="2.7.13.3"/>
    </reaction>
</comment>
<organism evidence="15 16">
    <name type="scientific">Moraxella nasicaprae</name>
    <dbReference type="NCBI Taxonomy" id="2904122"/>
    <lineage>
        <taxon>Bacteria</taxon>
        <taxon>Pseudomonadati</taxon>
        <taxon>Pseudomonadota</taxon>
        <taxon>Gammaproteobacteria</taxon>
        <taxon>Moraxellales</taxon>
        <taxon>Moraxellaceae</taxon>
        <taxon>Moraxella</taxon>
    </lineage>
</organism>
<dbReference type="GO" id="GO:0005524">
    <property type="term" value="F:ATP binding"/>
    <property type="evidence" value="ECO:0007669"/>
    <property type="project" value="UniProtKB-KW"/>
</dbReference>
<dbReference type="PANTHER" id="PTHR45436:SF14">
    <property type="entry name" value="SENSOR PROTEIN QSEC"/>
    <property type="match status" value="1"/>
</dbReference>
<evidence type="ECO:0000256" key="2">
    <source>
        <dbReference type="ARBA" id="ARBA00004141"/>
    </source>
</evidence>
<dbReference type="InterPro" id="IPR036097">
    <property type="entry name" value="HisK_dim/P_sf"/>
</dbReference>
<dbReference type="SMART" id="SM00387">
    <property type="entry name" value="HATPase_c"/>
    <property type="match status" value="1"/>
</dbReference>
<evidence type="ECO:0000256" key="12">
    <source>
        <dbReference type="ARBA" id="ARBA00023136"/>
    </source>
</evidence>
<evidence type="ECO:0000256" key="6">
    <source>
        <dbReference type="ARBA" id="ARBA00022692"/>
    </source>
</evidence>
<keyword evidence="4" id="KW-0597">Phosphoprotein</keyword>
<dbReference type="CDD" id="cd00075">
    <property type="entry name" value="HATPase"/>
    <property type="match status" value="1"/>
</dbReference>
<keyword evidence="8" id="KW-0418">Kinase</keyword>
<feature type="transmembrane region" description="Helical" evidence="13">
    <location>
        <begin position="20"/>
        <end position="38"/>
    </location>
</feature>
<evidence type="ECO:0000256" key="13">
    <source>
        <dbReference type="SAM" id="Phobius"/>
    </source>
</evidence>
<dbReference type="PRINTS" id="PR00344">
    <property type="entry name" value="BCTRLSENSOR"/>
</dbReference>
<dbReference type="PROSITE" id="PS50109">
    <property type="entry name" value="HIS_KIN"/>
    <property type="match status" value="1"/>
</dbReference>
<dbReference type="Proteomes" id="UP001063782">
    <property type="component" value="Chromosome"/>
</dbReference>
<keyword evidence="16" id="KW-1185">Reference proteome</keyword>
<name>A0ABY6F512_9GAMM</name>
<evidence type="ECO:0000256" key="11">
    <source>
        <dbReference type="ARBA" id="ARBA00023012"/>
    </source>
</evidence>
<evidence type="ECO:0000256" key="8">
    <source>
        <dbReference type="ARBA" id="ARBA00022777"/>
    </source>
</evidence>
<keyword evidence="5" id="KW-0808">Transferase</keyword>
<dbReference type="SMART" id="SM00388">
    <property type="entry name" value="HisKA"/>
    <property type="match status" value="1"/>
</dbReference>
<dbReference type="Gene3D" id="3.30.565.10">
    <property type="entry name" value="Histidine kinase-like ATPase, C-terminal domain"/>
    <property type="match status" value="1"/>
</dbReference>
<dbReference type="InterPro" id="IPR003594">
    <property type="entry name" value="HATPase_dom"/>
</dbReference>
<evidence type="ECO:0000256" key="1">
    <source>
        <dbReference type="ARBA" id="ARBA00000085"/>
    </source>
</evidence>
<evidence type="ECO:0000259" key="14">
    <source>
        <dbReference type="PROSITE" id="PS50109"/>
    </source>
</evidence>
<dbReference type="InterPro" id="IPR004358">
    <property type="entry name" value="Sig_transdc_His_kin-like_C"/>
</dbReference>
<dbReference type="Pfam" id="PF02518">
    <property type="entry name" value="HATPase_c"/>
    <property type="match status" value="1"/>
</dbReference>
<proteinExistence type="predicted"/>
<dbReference type="SUPFAM" id="SSF47384">
    <property type="entry name" value="Homodimeric domain of signal transducing histidine kinase"/>
    <property type="match status" value="1"/>
</dbReference>
<gene>
    <name evidence="15" type="ORF">LU297_00585</name>
</gene>
<keyword evidence="10 13" id="KW-1133">Transmembrane helix</keyword>
<comment type="subcellular location">
    <subcellularLocation>
        <location evidence="2">Membrane</location>
        <topology evidence="2">Multi-pass membrane protein</topology>
    </subcellularLocation>
</comment>
<dbReference type="InterPro" id="IPR050428">
    <property type="entry name" value="TCS_sensor_his_kinase"/>
</dbReference>